<dbReference type="InterPro" id="IPR051013">
    <property type="entry name" value="MBL_superfamily_lactonases"/>
</dbReference>
<dbReference type="Pfam" id="PF00753">
    <property type="entry name" value="Lactamase_B"/>
    <property type="match status" value="1"/>
</dbReference>
<dbReference type="EMBL" id="JABBXF010000065">
    <property type="protein sequence ID" value="NVK80823.1"/>
    <property type="molecule type" value="Genomic_DNA"/>
</dbReference>
<evidence type="ECO:0000256" key="2">
    <source>
        <dbReference type="ARBA" id="ARBA00022723"/>
    </source>
</evidence>
<dbReference type="GO" id="GO:0016787">
    <property type="term" value="F:hydrolase activity"/>
    <property type="evidence" value="ECO:0007669"/>
    <property type="project" value="UniProtKB-KW"/>
</dbReference>
<protein>
    <submittedName>
        <fullName evidence="6">MBL fold metallo-hydrolase</fullName>
    </submittedName>
</protein>
<feature type="domain" description="Metallo-beta-lactamase" evidence="5">
    <location>
        <begin position="58"/>
        <end position="254"/>
    </location>
</feature>
<dbReference type="Gene3D" id="3.60.15.10">
    <property type="entry name" value="Ribonuclease Z/Hydroxyacylglutathione hydrolase-like"/>
    <property type="match status" value="1"/>
</dbReference>
<evidence type="ECO:0000259" key="5">
    <source>
        <dbReference type="SMART" id="SM00849"/>
    </source>
</evidence>
<sequence length="279" mass="30267">MSERLRRVAGIRSLQLGETKVTYVPDGVVQLSPHHWFPDTRDADYGDYLDEAGYFVASAGGLLVERGDRALLIDSGLGPVSTPAEPDSIVGVMQGGTLPDHLTRLGRPADRIEAVAFTHLHGDHVGWVDHEALSGPEFLFSEGEWQHRDVVHHAPPAETLKAMEPRVRTVADGEEIFPGVHVLLTPGHTPGHAAYVIDGGDRRLIAFGDVFHTPLQITHPEWRVAVDHDPEGAIAFRRRLASRLAEPGTVGFGIHFADVQFGRVVPGDGGVPGWEPVDG</sequence>
<accession>A0A7Y7E998</accession>
<dbReference type="InterPro" id="IPR001279">
    <property type="entry name" value="Metallo-B-lactamas"/>
</dbReference>
<reference evidence="6 7" key="1">
    <citation type="submission" date="2020-04" db="EMBL/GenBank/DDBJ databases">
        <title>Draft Genome Sequence of Streptomyces morookaense DSM 40503, an 8-azaguanine-producing strain.</title>
        <authorList>
            <person name="Qi J."/>
            <person name="Gao J.-M."/>
        </authorList>
    </citation>
    <scope>NUCLEOTIDE SEQUENCE [LARGE SCALE GENOMIC DNA]</scope>
    <source>
        <strain evidence="6 7">DSM 40503</strain>
    </source>
</reference>
<dbReference type="GO" id="GO:0046872">
    <property type="term" value="F:metal ion binding"/>
    <property type="evidence" value="ECO:0007669"/>
    <property type="project" value="UniProtKB-KW"/>
</dbReference>
<dbReference type="AlphaFoldDB" id="A0A7Y7E998"/>
<dbReference type="PANTHER" id="PTHR42978">
    <property type="entry name" value="QUORUM-QUENCHING LACTONASE YTNP-RELATED-RELATED"/>
    <property type="match status" value="1"/>
</dbReference>
<keyword evidence="7" id="KW-1185">Reference proteome</keyword>
<dbReference type="PANTHER" id="PTHR42978:SF6">
    <property type="entry name" value="QUORUM-QUENCHING LACTONASE YTNP-RELATED"/>
    <property type="match status" value="1"/>
</dbReference>
<comment type="similarity">
    <text evidence="1">Belongs to the metallo-beta-lactamase superfamily.</text>
</comment>
<name>A0A7Y7E998_STRMO</name>
<evidence type="ECO:0000256" key="1">
    <source>
        <dbReference type="ARBA" id="ARBA00007749"/>
    </source>
</evidence>
<evidence type="ECO:0000313" key="6">
    <source>
        <dbReference type="EMBL" id="NVK80823.1"/>
    </source>
</evidence>
<comment type="caution">
    <text evidence="6">The sequence shown here is derived from an EMBL/GenBank/DDBJ whole genome shotgun (WGS) entry which is preliminary data.</text>
</comment>
<proteinExistence type="inferred from homology"/>
<evidence type="ECO:0000256" key="4">
    <source>
        <dbReference type="ARBA" id="ARBA00022833"/>
    </source>
</evidence>
<keyword evidence="2" id="KW-0479">Metal-binding</keyword>
<dbReference type="SMART" id="SM00849">
    <property type="entry name" value="Lactamase_B"/>
    <property type="match status" value="1"/>
</dbReference>
<dbReference type="RefSeq" id="WP_171085039.1">
    <property type="nucleotide sequence ID" value="NZ_BNBU01000002.1"/>
</dbReference>
<gene>
    <name evidence="6" type="ORF">HG542_24655</name>
</gene>
<dbReference type="SUPFAM" id="SSF56281">
    <property type="entry name" value="Metallo-hydrolase/oxidoreductase"/>
    <property type="match status" value="1"/>
</dbReference>
<keyword evidence="3 6" id="KW-0378">Hydrolase</keyword>
<evidence type="ECO:0000256" key="3">
    <source>
        <dbReference type="ARBA" id="ARBA00022801"/>
    </source>
</evidence>
<organism evidence="6 7">
    <name type="scientific">Streptomyces morookaense</name>
    <name type="common">Streptoverticillium morookaense</name>
    <dbReference type="NCBI Taxonomy" id="1970"/>
    <lineage>
        <taxon>Bacteria</taxon>
        <taxon>Bacillati</taxon>
        <taxon>Actinomycetota</taxon>
        <taxon>Actinomycetes</taxon>
        <taxon>Kitasatosporales</taxon>
        <taxon>Streptomycetaceae</taxon>
        <taxon>Streptomyces</taxon>
    </lineage>
</organism>
<dbReference type="Proteomes" id="UP000587462">
    <property type="component" value="Unassembled WGS sequence"/>
</dbReference>
<dbReference type="InterPro" id="IPR036866">
    <property type="entry name" value="RibonucZ/Hydroxyglut_hydro"/>
</dbReference>
<evidence type="ECO:0000313" key="7">
    <source>
        <dbReference type="Proteomes" id="UP000587462"/>
    </source>
</evidence>
<keyword evidence="4" id="KW-0862">Zinc</keyword>